<dbReference type="Gene3D" id="1.10.10.10">
    <property type="entry name" value="Winged helix-like DNA-binding domain superfamily/Winged helix DNA-binding domain"/>
    <property type="match status" value="1"/>
</dbReference>
<dbReference type="SMART" id="SM00347">
    <property type="entry name" value="HTH_MARR"/>
    <property type="match status" value="1"/>
</dbReference>
<accession>A0A841FJP9</accession>
<comment type="caution">
    <text evidence="2">The sequence shown here is derived from an EMBL/GenBank/DDBJ whole genome shotgun (WGS) entry which is preliminary data.</text>
</comment>
<sequence length="149" mass="16173">MGRKETEVIGSLERAMIEIRRSQRRRALMKRELADAPTALGANFDVLDVIEAAGDEAVGVREVASALSVDQPRASKLVAGAVEAGYVRREADQADGRRTLLVLTEAGRDVVDRAHVARQGAMRRATAGWTAEERETFAGLLTRFVAGLE</sequence>
<dbReference type="InterPro" id="IPR000835">
    <property type="entry name" value="HTH_MarR-typ"/>
</dbReference>
<dbReference type="EMBL" id="JACHGT010000012">
    <property type="protein sequence ID" value="MBB6037541.1"/>
    <property type="molecule type" value="Genomic_DNA"/>
</dbReference>
<dbReference type="InterPro" id="IPR039422">
    <property type="entry name" value="MarR/SlyA-like"/>
</dbReference>
<dbReference type="GO" id="GO:0003700">
    <property type="term" value="F:DNA-binding transcription factor activity"/>
    <property type="evidence" value="ECO:0007669"/>
    <property type="project" value="InterPro"/>
</dbReference>
<dbReference type="Proteomes" id="UP000548476">
    <property type="component" value="Unassembled WGS sequence"/>
</dbReference>
<dbReference type="InterPro" id="IPR036388">
    <property type="entry name" value="WH-like_DNA-bd_sf"/>
</dbReference>
<organism evidence="2 3">
    <name type="scientific">Phytomonospora endophytica</name>
    <dbReference type="NCBI Taxonomy" id="714109"/>
    <lineage>
        <taxon>Bacteria</taxon>
        <taxon>Bacillati</taxon>
        <taxon>Actinomycetota</taxon>
        <taxon>Actinomycetes</taxon>
        <taxon>Micromonosporales</taxon>
        <taxon>Micromonosporaceae</taxon>
        <taxon>Phytomonospora</taxon>
    </lineage>
</organism>
<evidence type="ECO:0000313" key="3">
    <source>
        <dbReference type="Proteomes" id="UP000548476"/>
    </source>
</evidence>
<dbReference type="GO" id="GO:0006950">
    <property type="term" value="P:response to stress"/>
    <property type="evidence" value="ECO:0007669"/>
    <property type="project" value="TreeGrafter"/>
</dbReference>
<protein>
    <submittedName>
        <fullName evidence="2">DNA-binding MarR family transcriptional regulator</fullName>
    </submittedName>
</protein>
<dbReference type="GO" id="GO:0003677">
    <property type="term" value="F:DNA binding"/>
    <property type="evidence" value="ECO:0007669"/>
    <property type="project" value="UniProtKB-KW"/>
</dbReference>
<evidence type="ECO:0000259" key="1">
    <source>
        <dbReference type="PROSITE" id="PS50995"/>
    </source>
</evidence>
<keyword evidence="3" id="KW-1185">Reference proteome</keyword>
<gene>
    <name evidence="2" type="ORF">HNR73_005417</name>
</gene>
<dbReference type="PROSITE" id="PS50995">
    <property type="entry name" value="HTH_MARR_2"/>
    <property type="match status" value="1"/>
</dbReference>
<dbReference type="AlphaFoldDB" id="A0A841FJP9"/>
<feature type="domain" description="HTH marR-type" evidence="1">
    <location>
        <begin position="5"/>
        <end position="146"/>
    </location>
</feature>
<dbReference type="SUPFAM" id="SSF46785">
    <property type="entry name" value="Winged helix' DNA-binding domain"/>
    <property type="match status" value="1"/>
</dbReference>
<dbReference type="PANTHER" id="PTHR33164:SF57">
    <property type="entry name" value="MARR-FAMILY TRANSCRIPTIONAL REGULATOR"/>
    <property type="match status" value="1"/>
</dbReference>
<dbReference type="PRINTS" id="PR00598">
    <property type="entry name" value="HTHMARR"/>
</dbReference>
<proteinExistence type="predicted"/>
<reference evidence="2 3" key="1">
    <citation type="submission" date="2020-08" db="EMBL/GenBank/DDBJ databases">
        <title>Genomic Encyclopedia of Type Strains, Phase IV (KMG-IV): sequencing the most valuable type-strain genomes for metagenomic binning, comparative biology and taxonomic classification.</title>
        <authorList>
            <person name="Goeker M."/>
        </authorList>
    </citation>
    <scope>NUCLEOTIDE SEQUENCE [LARGE SCALE GENOMIC DNA]</scope>
    <source>
        <strain evidence="2 3">YIM 65646</strain>
    </source>
</reference>
<dbReference type="Pfam" id="PF12802">
    <property type="entry name" value="MarR_2"/>
    <property type="match status" value="1"/>
</dbReference>
<name>A0A841FJP9_9ACTN</name>
<dbReference type="InterPro" id="IPR036390">
    <property type="entry name" value="WH_DNA-bd_sf"/>
</dbReference>
<evidence type="ECO:0000313" key="2">
    <source>
        <dbReference type="EMBL" id="MBB6037541.1"/>
    </source>
</evidence>
<keyword evidence="2" id="KW-0238">DNA-binding</keyword>
<dbReference type="RefSeq" id="WP_184790351.1">
    <property type="nucleotide sequence ID" value="NZ_BONT01000085.1"/>
</dbReference>
<dbReference type="PANTHER" id="PTHR33164">
    <property type="entry name" value="TRANSCRIPTIONAL REGULATOR, MARR FAMILY"/>
    <property type="match status" value="1"/>
</dbReference>